<dbReference type="SUPFAM" id="SSF53474">
    <property type="entry name" value="alpha/beta-Hydrolases"/>
    <property type="match status" value="1"/>
</dbReference>
<sequence>MPAEAQQLLDAAGEAASAASKSGVQGSGRVAAATAALGGSVPATAPAASGGAPAAAPASMLPSKTLDALATVAAALEPLSEDEDGGATGGPDVKGRAEAAFRLEATVEAGTALSASATAVAATAESGGTLFAPLRLLLRPFSDVVFAAFQRRAAHLGRTAVHDLLADLMAAAGDRATDGSARFHAVGHSLGAHMVSGAALGRRGGRSALPARLHSAALIQAAVPAAAFRPGGAYRRLVEGGPDRPVAGPVVLTHSATDRALSSYALMYGPPLGAVGADADLGPNVTSRQAVMVDAKQAYTLAPGELLSVDAGAFVDEGAGGMWDVVGSHMDIADDPVSHLVWEAVLTAVPADAYAVSGGRGVLAAGGAAGGGNGGGLGAAVGGWPRA</sequence>
<proteinExistence type="predicted"/>
<keyword evidence="3" id="KW-1185">Reference proteome</keyword>
<organism evidence="2 3">
    <name type="scientific">Porphyra umbilicalis</name>
    <name type="common">Purple laver</name>
    <name type="synonym">Red alga</name>
    <dbReference type="NCBI Taxonomy" id="2786"/>
    <lineage>
        <taxon>Eukaryota</taxon>
        <taxon>Rhodophyta</taxon>
        <taxon>Bangiophyceae</taxon>
        <taxon>Bangiales</taxon>
        <taxon>Bangiaceae</taxon>
        <taxon>Porphyra</taxon>
    </lineage>
</organism>
<evidence type="ECO:0000256" key="1">
    <source>
        <dbReference type="SAM" id="MobiDB-lite"/>
    </source>
</evidence>
<evidence type="ECO:0000313" key="3">
    <source>
        <dbReference type="Proteomes" id="UP000218209"/>
    </source>
</evidence>
<reference evidence="2 3" key="1">
    <citation type="submission" date="2017-03" db="EMBL/GenBank/DDBJ databases">
        <title>WGS assembly of Porphyra umbilicalis.</title>
        <authorList>
            <person name="Brawley S.H."/>
            <person name="Blouin N.A."/>
            <person name="Ficko-Blean E."/>
            <person name="Wheeler G.L."/>
            <person name="Lohr M."/>
            <person name="Goodson H.V."/>
            <person name="Jenkins J.W."/>
            <person name="Blaby-Haas C.E."/>
            <person name="Helliwell K.E."/>
            <person name="Chan C."/>
            <person name="Marriage T."/>
            <person name="Bhattacharya D."/>
            <person name="Klein A.S."/>
            <person name="Badis Y."/>
            <person name="Brodie J."/>
            <person name="Cao Y."/>
            <person name="Collen J."/>
            <person name="Dittami S.M."/>
            <person name="Gachon C.M."/>
            <person name="Green B.R."/>
            <person name="Karpowicz S."/>
            <person name="Kim J.W."/>
            <person name="Kudahl U."/>
            <person name="Lin S."/>
            <person name="Michel G."/>
            <person name="Mittag M."/>
            <person name="Olson B.J."/>
            <person name="Pangilinan J."/>
            <person name="Peng Y."/>
            <person name="Qiu H."/>
            <person name="Shu S."/>
            <person name="Singer J.T."/>
            <person name="Smith A.G."/>
            <person name="Sprecher B.N."/>
            <person name="Wagner V."/>
            <person name="Wang W."/>
            <person name="Wang Z.-Y."/>
            <person name="Yan J."/>
            <person name="Yarish C."/>
            <person name="Zoeuner-Riek S."/>
            <person name="Zhuang Y."/>
            <person name="Zou Y."/>
            <person name="Lindquist E.A."/>
            <person name="Grimwood J."/>
            <person name="Barry K."/>
            <person name="Rokhsar D.S."/>
            <person name="Schmutz J."/>
            <person name="Stiller J.W."/>
            <person name="Grossman A.R."/>
            <person name="Prochnik S.E."/>
        </authorList>
    </citation>
    <scope>NUCLEOTIDE SEQUENCE [LARGE SCALE GENOMIC DNA]</scope>
    <source>
        <strain evidence="2">4086291</strain>
    </source>
</reference>
<dbReference type="AlphaFoldDB" id="A0A1X6P7H3"/>
<accession>A0A1X6P7H3</accession>
<dbReference type="EMBL" id="KV918856">
    <property type="protein sequence ID" value="OSX76777.1"/>
    <property type="molecule type" value="Genomic_DNA"/>
</dbReference>
<feature type="compositionally biased region" description="Low complexity" evidence="1">
    <location>
        <begin position="11"/>
        <end position="23"/>
    </location>
</feature>
<feature type="region of interest" description="Disordered" evidence="1">
    <location>
        <begin position="1"/>
        <end position="24"/>
    </location>
</feature>
<gene>
    <name evidence="2" type="ORF">BU14_0176s0018</name>
</gene>
<dbReference type="InterPro" id="IPR029058">
    <property type="entry name" value="AB_hydrolase_fold"/>
</dbReference>
<dbReference type="Proteomes" id="UP000218209">
    <property type="component" value="Unassembled WGS sequence"/>
</dbReference>
<protein>
    <submittedName>
        <fullName evidence="2">Uncharacterized protein</fullName>
    </submittedName>
</protein>
<evidence type="ECO:0000313" key="2">
    <source>
        <dbReference type="EMBL" id="OSX76777.1"/>
    </source>
</evidence>
<name>A0A1X6P7H3_PORUM</name>